<evidence type="ECO:0000256" key="5">
    <source>
        <dbReference type="ARBA" id="ARBA00022694"/>
    </source>
</evidence>
<dbReference type="Proteomes" id="UP000287352">
    <property type="component" value="Unassembled WGS sequence"/>
</dbReference>
<evidence type="ECO:0000256" key="10">
    <source>
        <dbReference type="ARBA" id="ARBA00032441"/>
    </source>
</evidence>
<name>A0A402A212_9CHLR</name>
<dbReference type="Gene3D" id="3.40.50.300">
    <property type="entry name" value="P-loop containing nucleotide triphosphate hydrolases"/>
    <property type="match status" value="1"/>
</dbReference>
<dbReference type="PANTHER" id="PTHR33540:SF2">
    <property type="entry name" value="TRNA THREONYLCARBAMOYLADENOSINE BIOSYNTHESIS PROTEIN TSAE"/>
    <property type="match status" value="1"/>
</dbReference>
<dbReference type="EMBL" id="BIFR01000001">
    <property type="protein sequence ID" value="GCE13164.1"/>
    <property type="molecule type" value="Genomic_DNA"/>
</dbReference>
<dbReference type="Pfam" id="PF02367">
    <property type="entry name" value="TsaE"/>
    <property type="match status" value="1"/>
</dbReference>
<dbReference type="GO" id="GO:0046872">
    <property type="term" value="F:metal ion binding"/>
    <property type="evidence" value="ECO:0007669"/>
    <property type="project" value="UniProtKB-KW"/>
</dbReference>
<dbReference type="RefSeq" id="WP_218028924.1">
    <property type="nucleotide sequence ID" value="NZ_BIFR01000001.1"/>
</dbReference>
<evidence type="ECO:0000256" key="8">
    <source>
        <dbReference type="ARBA" id="ARBA00022840"/>
    </source>
</evidence>
<evidence type="ECO:0000256" key="6">
    <source>
        <dbReference type="ARBA" id="ARBA00022723"/>
    </source>
</evidence>
<comment type="similarity">
    <text evidence="2">Belongs to the TsaE family.</text>
</comment>
<evidence type="ECO:0000256" key="1">
    <source>
        <dbReference type="ARBA" id="ARBA00004496"/>
    </source>
</evidence>
<dbReference type="NCBIfam" id="TIGR00150">
    <property type="entry name" value="T6A_YjeE"/>
    <property type="match status" value="1"/>
</dbReference>
<keyword evidence="7" id="KW-0547">Nucleotide-binding</keyword>
<keyword evidence="12" id="KW-1185">Reference proteome</keyword>
<keyword evidence="9" id="KW-0460">Magnesium</keyword>
<dbReference type="GO" id="GO:0002949">
    <property type="term" value="P:tRNA threonylcarbamoyladenosine modification"/>
    <property type="evidence" value="ECO:0007669"/>
    <property type="project" value="InterPro"/>
</dbReference>
<evidence type="ECO:0000256" key="9">
    <source>
        <dbReference type="ARBA" id="ARBA00022842"/>
    </source>
</evidence>
<dbReference type="GO" id="GO:0005737">
    <property type="term" value="C:cytoplasm"/>
    <property type="evidence" value="ECO:0007669"/>
    <property type="project" value="UniProtKB-SubCell"/>
</dbReference>
<protein>
    <recommendedName>
        <fullName evidence="3">tRNA threonylcarbamoyladenosine biosynthesis protein TsaE</fullName>
    </recommendedName>
    <alternativeName>
        <fullName evidence="10">t(6)A37 threonylcarbamoyladenosine biosynthesis protein TsaE</fullName>
    </alternativeName>
</protein>
<evidence type="ECO:0000256" key="4">
    <source>
        <dbReference type="ARBA" id="ARBA00022490"/>
    </source>
</evidence>
<evidence type="ECO:0000256" key="2">
    <source>
        <dbReference type="ARBA" id="ARBA00007599"/>
    </source>
</evidence>
<evidence type="ECO:0000313" key="12">
    <source>
        <dbReference type="Proteomes" id="UP000287352"/>
    </source>
</evidence>
<comment type="caution">
    <text evidence="11">The sequence shown here is derived from an EMBL/GenBank/DDBJ whole genome shotgun (WGS) entry which is preliminary data.</text>
</comment>
<dbReference type="SUPFAM" id="SSF52540">
    <property type="entry name" value="P-loop containing nucleoside triphosphate hydrolases"/>
    <property type="match status" value="1"/>
</dbReference>
<keyword evidence="5" id="KW-0819">tRNA processing</keyword>
<reference evidence="12" key="1">
    <citation type="submission" date="2018-12" db="EMBL/GenBank/DDBJ databases">
        <title>Tengunoibacter tsumagoiensis gen. nov., sp. nov., Dictyobacter kobayashii sp. nov., D. alpinus sp. nov., and D. joshuensis sp. nov. and description of Dictyobacteraceae fam. nov. within the order Ktedonobacterales isolated from Tengu-no-mugimeshi.</title>
        <authorList>
            <person name="Wang C.M."/>
            <person name="Zheng Y."/>
            <person name="Sakai Y."/>
            <person name="Toyoda A."/>
            <person name="Minakuchi Y."/>
            <person name="Abe K."/>
            <person name="Yokota A."/>
            <person name="Yabe S."/>
        </authorList>
    </citation>
    <scope>NUCLEOTIDE SEQUENCE [LARGE SCALE GENOMIC DNA]</scope>
    <source>
        <strain evidence="12">Uno3</strain>
    </source>
</reference>
<keyword evidence="11" id="KW-0808">Transferase</keyword>
<gene>
    <name evidence="11" type="ORF">KTT_30230</name>
</gene>
<keyword evidence="6" id="KW-0479">Metal-binding</keyword>
<keyword evidence="8" id="KW-0067">ATP-binding</keyword>
<keyword evidence="4" id="KW-0963">Cytoplasm</keyword>
<dbReference type="GO" id="GO:0005524">
    <property type="term" value="F:ATP binding"/>
    <property type="evidence" value="ECO:0007669"/>
    <property type="project" value="UniProtKB-KW"/>
</dbReference>
<evidence type="ECO:0000313" key="11">
    <source>
        <dbReference type="EMBL" id="GCE13164.1"/>
    </source>
</evidence>
<comment type="subcellular location">
    <subcellularLocation>
        <location evidence="1">Cytoplasm</location>
    </subcellularLocation>
</comment>
<evidence type="ECO:0000256" key="7">
    <source>
        <dbReference type="ARBA" id="ARBA00022741"/>
    </source>
</evidence>
<dbReference type="InterPro" id="IPR027417">
    <property type="entry name" value="P-loop_NTPase"/>
</dbReference>
<dbReference type="InterPro" id="IPR003442">
    <property type="entry name" value="T6A_TsaE"/>
</dbReference>
<proteinExistence type="inferred from homology"/>
<accession>A0A402A212</accession>
<organism evidence="11 12">
    <name type="scientific">Tengunoibacter tsumagoiensis</name>
    <dbReference type="NCBI Taxonomy" id="2014871"/>
    <lineage>
        <taxon>Bacteria</taxon>
        <taxon>Bacillati</taxon>
        <taxon>Chloroflexota</taxon>
        <taxon>Ktedonobacteria</taxon>
        <taxon>Ktedonobacterales</taxon>
        <taxon>Dictyobacteraceae</taxon>
        <taxon>Tengunoibacter</taxon>
    </lineage>
</organism>
<dbReference type="GO" id="GO:0016740">
    <property type="term" value="F:transferase activity"/>
    <property type="evidence" value="ECO:0007669"/>
    <property type="project" value="UniProtKB-KW"/>
</dbReference>
<dbReference type="PANTHER" id="PTHR33540">
    <property type="entry name" value="TRNA THREONYLCARBAMOYLADENOSINE BIOSYNTHESIS PROTEIN TSAE"/>
    <property type="match status" value="1"/>
</dbReference>
<dbReference type="AlphaFoldDB" id="A0A402A212"/>
<evidence type="ECO:0000256" key="3">
    <source>
        <dbReference type="ARBA" id="ARBA00019010"/>
    </source>
</evidence>
<sequence>MSDAWFTLTANEAGLENASLRLISQSAEQTQEYARQLGALLTGGELLLLDGNLGAGKTTFTQGLARGMQITSTVSSPTFTLLKEYWTPAQAGLGLALYHFDLYRLDEPEEILDLGFEEYFYGTGVSVVEWADKAAELWPPERLVIRLQTQLEDQRSLAFYAAGAHYCQLLRQFQKNTYATARS</sequence>